<comment type="similarity">
    <text evidence="6">Belongs to the PINc/VapC protein family.</text>
</comment>
<dbReference type="PANTHER" id="PTHR35901">
    <property type="entry name" value="RIBONUCLEASE VAPC3"/>
    <property type="match status" value="1"/>
</dbReference>
<dbReference type="CDD" id="cd09873">
    <property type="entry name" value="PIN_Pae0151-like"/>
    <property type="match status" value="1"/>
</dbReference>
<dbReference type="EMBL" id="BAABKQ010000001">
    <property type="protein sequence ID" value="GAA4820652.1"/>
    <property type="molecule type" value="Genomic_DNA"/>
</dbReference>
<organism evidence="8 9">
    <name type="scientific">Tomitella cavernea</name>
    <dbReference type="NCBI Taxonomy" id="1387982"/>
    <lineage>
        <taxon>Bacteria</taxon>
        <taxon>Bacillati</taxon>
        <taxon>Actinomycetota</taxon>
        <taxon>Actinomycetes</taxon>
        <taxon>Mycobacteriales</taxon>
        <taxon>Tomitella</taxon>
    </lineage>
</organism>
<dbReference type="InterPro" id="IPR022907">
    <property type="entry name" value="VapC_family"/>
</dbReference>
<evidence type="ECO:0000256" key="6">
    <source>
        <dbReference type="HAMAP-Rule" id="MF_00265"/>
    </source>
</evidence>
<dbReference type="InterPro" id="IPR002716">
    <property type="entry name" value="PIN_dom"/>
</dbReference>
<comment type="caution">
    <text evidence="8">The sequence shown here is derived from an EMBL/GenBank/DDBJ whole genome shotgun (WGS) entry which is preliminary data.</text>
</comment>
<feature type="binding site" evidence="6">
    <location>
        <position position="5"/>
    </location>
    <ligand>
        <name>Mg(2+)</name>
        <dbReference type="ChEBI" id="CHEBI:18420"/>
    </ligand>
</feature>
<evidence type="ECO:0000313" key="8">
    <source>
        <dbReference type="EMBL" id="GAA4820652.1"/>
    </source>
</evidence>
<dbReference type="Pfam" id="PF01850">
    <property type="entry name" value="PIN"/>
    <property type="match status" value="1"/>
</dbReference>
<keyword evidence="3 6" id="KW-0479">Metal-binding</keyword>
<name>A0ABP9CWT0_9ACTN</name>
<evidence type="ECO:0000256" key="4">
    <source>
        <dbReference type="ARBA" id="ARBA00022801"/>
    </source>
</evidence>
<keyword evidence="5 6" id="KW-0460">Magnesium</keyword>
<dbReference type="EC" id="3.1.-.-" evidence="6"/>
<dbReference type="InterPro" id="IPR044153">
    <property type="entry name" value="PIN_Pae0151-like"/>
</dbReference>
<feature type="domain" description="PIN" evidence="7">
    <location>
        <begin position="4"/>
        <end position="115"/>
    </location>
</feature>
<dbReference type="HAMAP" id="MF_00265">
    <property type="entry name" value="VapC_Nob1"/>
    <property type="match status" value="1"/>
</dbReference>
<proteinExistence type="inferred from homology"/>
<comment type="function">
    <text evidence="6">Toxic component of a toxin-antitoxin (TA) system. An RNase.</text>
</comment>
<protein>
    <recommendedName>
        <fullName evidence="6">Ribonuclease VapC</fullName>
        <shortName evidence="6">RNase VapC</shortName>
        <ecNumber evidence="6">3.1.-.-</ecNumber>
    </recommendedName>
    <alternativeName>
        <fullName evidence="6">Toxin VapC</fullName>
    </alternativeName>
</protein>
<keyword evidence="6" id="KW-0800">Toxin</keyword>
<comment type="cofactor">
    <cofactor evidence="6">
        <name>Mg(2+)</name>
        <dbReference type="ChEBI" id="CHEBI:18420"/>
    </cofactor>
</comment>
<keyword evidence="2 6" id="KW-0540">Nuclease</keyword>
<dbReference type="InterPro" id="IPR029060">
    <property type="entry name" value="PIN-like_dom_sf"/>
</dbReference>
<dbReference type="RefSeq" id="WP_200174902.1">
    <property type="nucleotide sequence ID" value="NZ_BAABKQ010000001.1"/>
</dbReference>
<dbReference type="Proteomes" id="UP001500839">
    <property type="component" value="Unassembled WGS sequence"/>
</dbReference>
<evidence type="ECO:0000259" key="7">
    <source>
        <dbReference type="Pfam" id="PF01850"/>
    </source>
</evidence>
<keyword evidence="9" id="KW-1185">Reference proteome</keyword>
<gene>
    <name evidence="6" type="primary">vapC</name>
    <name evidence="8" type="ORF">GCM10023353_30790</name>
</gene>
<dbReference type="InterPro" id="IPR051619">
    <property type="entry name" value="TypeII_TA_RNase_PINc/VapC"/>
</dbReference>
<evidence type="ECO:0000256" key="1">
    <source>
        <dbReference type="ARBA" id="ARBA00022649"/>
    </source>
</evidence>
<evidence type="ECO:0000256" key="5">
    <source>
        <dbReference type="ARBA" id="ARBA00022842"/>
    </source>
</evidence>
<keyword evidence="1 6" id="KW-1277">Toxin-antitoxin system</keyword>
<feature type="binding site" evidence="6">
    <location>
        <position position="90"/>
    </location>
    <ligand>
        <name>Mg(2+)</name>
        <dbReference type="ChEBI" id="CHEBI:18420"/>
    </ligand>
</feature>
<dbReference type="Gene3D" id="3.40.50.1010">
    <property type="entry name" value="5'-nuclease"/>
    <property type="match status" value="1"/>
</dbReference>
<dbReference type="PANTHER" id="PTHR35901:SF1">
    <property type="entry name" value="EXONUCLEASE VAPC9"/>
    <property type="match status" value="1"/>
</dbReference>
<evidence type="ECO:0000313" key="9">
    <source>
        <dbReference type="Proteomes" id="UP001500839"/>
    </source>
</evidence>
<evidence type="ECO:0000256" key="2">
    <source>
        <dbReference type="ARBA" id="ARBA00022722"/>
    </source>
</evidence>
<evidence type="ECO:0000256" key="3">
    <source>
        <dbReference type="ARBA" id="ARBA00022723"/>
    </source>
</evidence>
<sequence>MKVYDAGVIVELLVADVDPAAVGDDPPAVPHLIDSEVTNVLSTLARRAILTDAQATTTMDGFLALSFDRFPAEGLRPRIWSLRHNLSAYDATYVALAESIDATLITTDARLARAPGPRCAIEHLPAHTAHA</sequence>
<reference evidence="9" key="1">
    <citation type="journal article" date="2019" name="Int. J. Syst. Evol. Microbiol.">
        <title>The Global Catalogue of Microorganisms (GCM) 10K type strain sequencing project: providing services to taxonomists for standard genome sequencing and annotation.</title>
        <authorList>
            <consortium name="The Broad Institute Genomics Platform"/>
            <consortium name="The Broad Institute Genome Sequencing Center for Infectious Disease"/>
            <person name="Wu L."/>
            <person name="Ma J."/>
        </authorList>
    </citation>
    <scope>NUCLEOTIDE SEQUENCE [LARGE SCALE GENOMIC DNA]</scope>
    <source>
        <strain evidence="9">JCM 18542</strain>
    </source>
</reference>
<keyword evidence="4 6" id="KW-0378">Hydrolase</keyword>
<dbReference type="SUPFAM" id="SSF88723">
    <property type="entry name" value="PIN domain-like"/>
    <property type="match status" value="1"/>
</dbReference>
<accession>A0ABP9CWT0</accession>